<keyword evidence="5" id="KW-1185">Reference proteome</keyword>
<dbReference type="Pfam" id="PF00657">
    <property type="entry name" value="Lipase_GDSL"/>
    <property type="match status" value="1"/>
</dbReference>
<dbReference type="InterPro" id="IPR035669">
    <property type="entry name" value="SGNH_plant_lipase-like"/>
</dbReference>
<proteinExistence type="inferred from homology"/>
<dbReference type="CDD" id="cd01837">
    <property type="entry name" value="SGNH_plant_lipase_like"/>
    <property type="match status" value="1"/>
</dbReference>
<evidence type="ECO:0000256" key="2">
    <source>
        <dbReference type="ARBA" id="ARBA00022801"/>
    </source>
</evidence>
<reference evidence="4 5" key="1">
    <citation type="journal article" date="2021" name="Nat. Plants">
        <title>The Taxus genome provides insights into paclitaxel biosynthesis.</title>
        <authorList>
            <person name="Xiong X."/>
            <person name="Gou J."/>
            <person name="Liao Q."/>
            <person name="Li Y."/>
            <person name="Zhou Q."/>
            <person name="Bi G."/>
            <person name="Li C."/>
            <person name="Du R."/>
            <person name="Wang X."/>
            <person name="Sun T."/>
            <person name="Guo L."/>
            <person name="Liang H."/>
            <person name="Lu P."/>
            <person name="Wu Y."/>
            <person name="Zhang Z."/>
            <person name="Ro D.K."/>
            <person name="Shang Y."/>
            <person name="Huang S."/>
            <person name="Yan J."/>
        </authorList>
    </citation>
    <scope>NUCLEOTIDE SEQUENCE [LARGE SCALE GENOMIC DNA]</scope>
    <source>
        <strain evidence="4">Ta-2019</strain>
    </source>
</reference>
<dbReference type="GO" id="GO:0016042">
    <property type="term" value="P:lipid catabolic process"/>
    <property type="evidence" value="ECO:0007669"/>
    <property type="project" value="UniProtKB-KW"/>
</dbReference>
<sequence>MIRQAGMMVIVKARMEISMANILVCLWMITSFAEAVKGPYVPAMFVFGDSLADAGNNNYIPHSTARANFTPYGVSFFQHPTGRFTNGRIVFDFIGIITDINAHKCSFCRFFRVNLMSDLTAFPVAATYLGLPFPPPYLEPDAKFIGGINFASGGSGLLDSTGAESSVITMSRQVFQFEHFSYKLMRKHRSGAGKAKSYLGKSLYCITTGGNDVAYYIANSTLQNTTAPQQFVTLLLARFDQYIARLYRRGARKFLVLGVPALGCTPYFRFIAYNSSKGECLQPANQLVVAYNTALMSLVARLNRKLDGANIIQLNSYEYFMDILQNAASY</sequence>
<dbReference type="SUPFAM" id="SSF52266">
    <property type="entry name" value="SGNH hydrolase"/>
    <property type="match status" value="1"/>
</dbReference>
<dbReference type="EMBL" id="JAHRHJ020003813">
    <property type="protein sequence ID" value="KAH9289067.1"/>
    <property type="molecule type" value="Genomic_DNA"/>
</dbReference>
<dbReference type="PANTHER" id="PTHR45648:SF5">
    <property type="entry name" value="OS04G0577300 PROTEIN"/>
    <property type="match status" value="1"/>
</dbReference>
<dbReference type="InterPro" id="IPR051058">
    <property type="entry name" value="GDSL_Est/Lipase"/>
</dbReference>
<dbReference type="PROSITE" id="PS01098">
    <property type="entry name" value="LIPASE_GDSL_SER"/>
    <property type="match status" value="1"/>
</dbReference>
<protein>
    <recommendedName>
        <fullName evidence="6">GDSL esterase/lipase</fullName>
    </recommendedName>
</protein>
<dbReference type="InterPro" id="IPR008265">
    <property type="entry name" value="Lipase_GDSL_AS"/>
</dbReference>
<evidence type="ECO:0000256" key="1">
    <source>
        <dbReference type="ARBA" id="ARBA00008668"/>
    </source>
</evidence>
<evidence type="ECO:0008006" key="6">
    <source>
        <dbReference type="Google" id="ProtNLM"/>
    </source>
</evidence>
<comment type="caution">
    <text evidence="4">The sequence shown here is derived from an EMBL/GenBank/DDBJ whole genome shotgun (WGS) entry which is preliminary data.</text>
</comment>
<keyword evidence="3" id="KW-0443">Lipid metabolism</keyword>
<keyword evidence="3" id="KW-0442">Lipid degradation</keyword>
<dbReference type="InterPro" id="IPR036514">
    <property type="entry name" value="SGNH_hydro_sf"/>
</dbReference>
<accession>A0AA38BTV2</accession>
<name>A0AA38BTV2_TAXCH</name>
<dbReference type="InterPro" id="IPR001087">
    <property type="entry name" value="GDSL"/>
</dbReference>
<evidence type="ECO:0000313" key="4">
    <source>
        <dbReference type="EMBL" id="KAH9289067.1"/>
    </source>
</evidence>
<gene>
    <name evidence="4" type="ORF">KI387_033184</name>
</gene>
<dbReference type="GO" id="GO:0016298">
    <property type="term" value="F:lipase activity"/>
    <property type="evidence" value="ECO:0007669"/>
    <property type="project" value="InterPro"/>
</dbReference>
<evidence type="ECO:0000313" key="5">
    <source>
        <dbReference type="Proteomes" id="UP000824469"/>
    </source>
</evidence>
<keyword evidence="2" id="KW-0378">Hydrolase</keyword>
<comment type="similarity">
    <text evidence="1">Belongs to the 'GDSL' lipolytic enzyme family.</text>
</comment>
<dbReference type="PANTHER" id="PTHR45648">
    <property type="entry name" value="GDSL LIPASE/ACYLHYDROLASE FAMILY PROTEIN (AFU_ORTHOLOGUE AFUA_4G14700)"/>
    <property type="match status" value="1"/>
</dbReference>
<dbReference type="Proteomes" id="UP000824469">
    <property type="component" value="Unassembled WGS sequence"/>
</dbReference>
<evidence type="ECO:0000256" key="3">
    <source>
        <dbReference type="ARBA" id="ARBA00022963"/>
    </source>
</evidence>
<feature type="non-terminal residue" evidence="4">
    <location>
        <position position="330"/>
    </location>
</feature>
<dbReference type="Gene3D" id="3.40.50.1110">
    <property type="entry name" value="SGNH hydrolase"/>
    <property type="match status" value="1"/>
</dbReference>
<dbReference type="OMA" id="NHYNKNC"/>
<dbReference type="AlphaFoldDB" id="A0AA38BTV2"/>
<organism evidence="4 5">
    <name type="scientific">Taxus chinensis</name>
    <name type="common">Chinese yew</name>
    <name type="synonym">Taxus wallichiana var. chinensis</name>
    <dbReference type="NCBI Taxonomy" id="29808"/>
    <lineage>
        <taxon>Eukaryota</taxon>
        <taxon>Viridiplantae</taxon>
        <taxon>Streptophyta</taxon>
        <taxon>Embryophyta</taxon>
        <taxon>Tracheophyta</taxon>
        <taxon>Spermatophyta</taxon>
        <taxon>Pinopsida</taxon>
        <taxon>Pinidae</taxon>
        <taxon>Conifers II</taxon>
        <taxon>Cupressales</taxon>
        <taxon>Taxaceae</taxon>
        <taxon>Taxus</taxon>
    </lineage>
</organism>